<dbReference type="GO" id="GO:0015188">
    <property type="term" value="F:L-isoleucine transmembrane transporter activity"/>
    <property type="evidence" value="ECO:0007669"/>
    <property type="project" value="TreeGrafter"/>
</dbReference>
<dbReference type="KEGG" id="cca:CCA_00930"/>
<comment type="subcellular location">
    <subcellularLocation>
        <location evidence="1">Cell membrane</location>
        <topology evidence="1">Multi-pass membrane protein</topology>
    </subcellularLocation>
</comment>
<dbReference type="EMBL" id="AE015925">
    <property type="protein sequence ID" value="AAP05669.1"/>
    <property type="molecule type" value="Genomic_DNA"/>
</dbReference>
<evidence type="ECO:0000256" key="4">
    <source>
        <dbReference type="ARBA" id="ARBA00022475"/>
    </source>
</evidence>
<evidence type="ECO:0000256" key="3">
    <source>
        <dbReference type="ARBA" id="ARBA00022448"/>
    </source>
</evidence>
<feature type="transmembrane region" description="Helical" evidence="9">
    <location>
        <begin position="152"/>
        <end position="173"/>
    </location>
</feature>
<evidence type="ECO:0000256" key="5">
    <source>
        <dbReference type="ARBA" id="ARBA00022692"/>
    </source>
</evidence>
<dbReference type="AlphaFoldDB" id="Q821L0"/>
<dbReference type="STRING" id="227941.CCA_00930"/>
<dbReference type="NCBIfam" id="TIGR00796">
    <property type="entry name" value="livcs"/>
    <property type="match status" value="1"/>
</dbReference>
<dbReference type="Proteomes" id="UP000002193">
    <property type="component" value="Chromosome"/>
</dbReference>
<dbReference type="PANTHER" id="PTHR30588">
    <property type="entry name" value="BRANCHED-CHAIN AMINO ACID TRANSPORT SYSTEM 2 CARRIER PROTEIN"/>
    <property type="match status" value="1"/>
</dbReference>
<feature type="transmembrane region" description="Helical" evidence="9">
    <location>
        <begin position="20"/>
        <end position="42"/>
    </location>
</feature>
<sequence length="409" mass="44500">MNKNASNRASSKKELSVWSIGGSIFAMFFGAGNIVFPLALGYHYHSHPWFACFGMILTAVCVPLLGLFSMLLYSGDYKSFFSSIGKIPGMVFIIAILCLIGPFGGIPRAIAVSHATLASLSDSKTTLLPNLHIFSLICCVLIYLFTCKLSKLIQWLGSVFFPIMLVTLLWIIFKGLTIPANPSFLESANARQAWVAGIAEGFNTMDLLAAFFFCSIVLISIRQMIVNGDASDEIPLNFQKISKKDKRTLGLAFALAAALLGIIYLGFSLCASRHAGLLTHVNKGQILGKISAIALGPNSLLTGVCVFVACLTTEIALVGIIADFLARIISSKRMTYSNAVIFTLIPSYLISILNFENISLLLLPLLQLSYPALIALTCGSIAYKLWNFRHVQALFYLTLSLTIILRLVS</sequence>
<organism evidence="10 11">
    <name type="scientific">Chlamydia caviae (strain ATCC VR-813 / DSM 19441 / 03DC25 / GPIC)</name>
    <name type="common">Chlamydophila caviae</name>
    <dbReference type="NCBI Taxonomy" id="227941"/>
    <lineage>
        <taxon>Bacteria</taxon>
        <taxon>Pseudomonadati</taxon>
        <taxon>Chlamydiota</taxon>
        <taxon>Chlamydiia</taxon>
        <taxon>Chlamydiales</taxon>
        <taxon>Chlamydiaceae</taxon>
        <taxon>Chlamydia/Chlamydophila group</taxon>
        <taxon>Chlamydia</taxon>
    </lineage>
</organism>
<evidence type="ECO:0000256" key="8">
    <source>
        <dbReference type="ARBA" id="ARBA00023136"/>
    </source>
</evidence>
<feature type="transmembrane region" description="Helical" evidence="9">
    <location>
        <begin position="87"/>
        <end position="106"/>
    </location>
</feature>
<keyword evidence="4" id="KW-1003">Cell membrane</keyword>
<dbReference type="RefSeq" id="WP_011006882.1">
    <property type="nucleotide sequence ID" value="NC_003361.3"/>
</dbReference>
<reference evidence="10 11" key="1">
    <citation type="journal article" date="2003" name="Nucleic Acids Res.">
        <title>Genome sequence of Chlamydophila caviae (Chlamydia psittaci GPIC): examining the role of niche-specific genes in the evolution of the Chlamydiaceae.</title>
        <authorList>
            <person name="Read T.D."/>
            <person name="Myers G.S.A."/>
            <person name="Brunham R.C."/>
            <person name="Nelson W.C."/>
            <person name="Paulsen I.T."/>
            <person name="Heidelberg J.F."/>
            <person name="Holtzapple E.K."/>
            <person name="Khouri H.M."/>
            <person name="Federova N.B."/>
            <person name="Carty H.A."/>
            <person name="Umayam L.A."/>
            <person name="Haft D.H."/>
            <person name="Peterson J.D."/>
            <person name="Beanan M.J."/>
            <person name="White O."/>
            <person name="Salzberg S.L."/>
            <person name="Hsia R.-C."/>
            <person name="McClarty G."/>
            <person name="Rank R.G."/>
            <person name="Bavoil P.M."/>
            <person name="Fraser C.M."/>
        </authorList>
    </citation>
    <scope>NUCLEOTIDE SEQUENCE [LARGE SCALE GENOMIC DNA]</scope>
    <source>
        <strain evidence="11">ATCC VR-813 / DSM 19441 / 03DC25 / GPIC</strain>
    </source>
</reference>
<feature type="transmembrane region" description="Helical" evidence="9">
    <location>
        <begin position="249"/>
        <end position="267"/>
    </location>
</feature>
<feature type="transmembrane region" description="Helical" evidence="9">
    <location>
        <begin position="300"/>
        <end position="324"/>
    </location>
</feature>
<feature type="transmembrane region" description="Helical" evidence="9">
    <location>
        <begin position="361"/>
        <end position="383"/>
    </location>
</feature>
<dbReference type="PANTHER" id="PTHR30588:SF0">
    <property type="entry name" value="BRANCHED-CHAIN AMINO ACID PERMEASE BRNQ"/>
    <property type="match status" value="1"/>
</dbReference>
<evidence type="ECO:0000256" key="9">
    <source>
        <dbReference type="SAM" id="Phobius"/>
    </source>
</evidence>
<keyword evidence="5 9" id="KW-0812">Transmembrane</keyword>
<dbReference type="GO" id="GO:0005304">
    <property type="term" value="F:L-valine transmembrane transporter activity"/>
    <property type="evidence" value="ECO:0007669"/>
    <property type="project" value="TreeGrafter"/>
</dbReference>
<evidence type="ECO:0000256" key="1">
    <source>
        <dbReference type="ARBA" id="ARBA00004651"/>
    </source>
</evidence>
<feature type="transmembrane region" description="Helical" evidence="9">
    <location>
        <begin position="193"/>
        <end position="219"/>
    </location>
</feature>
<protein>
    <submittedName>
        <fullName evidence="10">Branched-chain amino acid transport system carrier protein BrnQ</fullName>
    </submittedName>
</protein>
<keyword evidence="3" id="KW-0813">Transport</keyword>
<evidence type="ECO:0000313" key="11">
    <source>
        <dbReference type="Proteomes" id="UP000002193"/>
    </source>
</evidence>
<dbReference type="GO" id="GO:0015818">
    <property type="term" value="P:isoleucine transport"/>
    <property type="evidence" value="ECO:0007669"/>
    <property type="project" value="TreeGrafter"/>
</dbReference>
<evidence type="ECO:0000256" key="2">
    <source>
        <dbReference type="ARBA" id="ARBA00008540"/>
    </source>
</evidence>
<dbReference type="Pfam" id="PF05525">
    <property type="entry name" value="Branch_AA_trans"/>
    <property type="match status" value="1"/>
</dbReference>
<dbReference type="OrthoDB" id="9783920at2"/>
<accession>Q821L0</accession>
<evidence type="ECO:0000313" key="10">
    <source>
        <dbReference type="EMBL" id="AAP05669.1"/>
    </source>
</evidence>
<dbReference type="InterPro" id="IPR004685">
    <property type="entry name" value="Brnchd-chn_aa_trnsp_Livcs"/>
</dbReference>
<feature type="transmembrane region" description="Helical" evidence="9">
    <location>
        <begin position="336"/>
        <end position="355"/>
    </location>
</feature>
<dbReference type="GO" id="GO:0005886">
    <property type="term" value="C:plasma membrane"/>
    <property type="evidence" value="ECO:0007669"/>
    <property type="project" value="UniProtKB-SubCell"/>
</dbReference>
<dbReference type="GO" id="GO:0015190">
    <property type="term" value="F:L-leucine transmembrane transporter activity"/>
    <property type="evidence" value="ECO:0007669"/>
    <property type="project" value="TreeGrafter"/>
</dbReference>
<keyword evidence="8 9" id="KW-0472">Membrane</keyword>
<dbReference type="eggNOG" id="COG1114">
    <property type="taxonomic scope" value="Bacteria"/>
</dbReference>
<keyword evidence="7 9" id="KW-1133">Transmembrane helix</keyword>
<feature type="transmembrane region" description="Helical" evidence="9">
    <location>
        <begin position="48"/>
        <end position="75"/>
    </location>
</feature>
<feature type="transmembrane region" description="Helical" evidence="9">
    <location>
        <begin position="126"/>
        <end position="145"/>
    </location>
</feature>
<evidence type="ECO:0000256" key="6">
    <source>
        <dbReference type="ARBA" id="ARBA00022970"/>
    </source>
</evidence>
<comment type="similarity">
    <text evidence="2">Belongs to the branched chain amino acid transporter family.</text>
</comment>
<keyword evidence="6" id="KW-0029">Amino-acid transport</keyword>
<dbReference type="GO" id="GO:0015820">
    <property type="term" value="P:L-leucine transport"/>
    <property type="evidence" value="ECO:0007669"/>
    <property type="project" value="TreeGrafter"/>
</dbReference>
<keyword evidence="11" id="KW-1185">Reference proteome</keyword>
<proteinExistence type="inferred from homology"/>
<evidence type="ECO:0000256" key="7">
    <source>
        <dbReference type="ARBA" id="ARBA00022989"/>
    </source>
</evidence>
<gene>
    <name evidence="10" type="primary">brnQ</name>
    <name evidence="10" type="ordered locus">CCA_00930</name>
</gene>
<name>Q821L0_CHLCV</name>
<dbReference type="HOGENOM" id="CLU_036807_0_2_0"/>